<comment type="caution">
    <text evidence="2">The sequence shown here is derived from an EMBL/GenBank/DDBJ whole genome shotgun (WGS) entry which is preliminary data.</text>
</comment>
<sequence length="66" mass="7369">MSGNDNGARPDEHARKPPQTAIEEVIREVEEAETRDPEDPRERRHRGEAGDATSPNTGAQEQSHHD</sequence>
<feature type="region of interest" description="Disordered" evidence="1">
    <location>
        <begin position="1"/>
        <end position="66"/>
    </location>
</feature>
<dbReference type="Proteomes" id="UP000630718">
    <property type="component" value="Unassembled WGS sequence"/>
</dbReference>
<evidence type="ECO:0000313" key="2">
    <source>
        <dbReference type="EMBL" id="GHF00344.1"/>
    </source>
</evidence>
<protein>
    <submittedName>
        <fullName evidence="2">Uncharacterized protein</fullName>
    </submittedName>
</protein>
<proteinExistence type="predicted"/>
<evidence type="ECO:0000256" key="1">
    <source>
        <dbReference type="SAM" id="MobiDB-lite"/>
    </source>
</evidence>
<name>A0A919E1G6_9ACTN</name>
<reference evidence="2" key="1">
    <citation type="journal article" date="2014" name="Int. J. Syst. Evol. Microbiol.">
        <title>Complete genome sequence of Corynebacterium casei LMG S-19264T (=DSM 44701T), isolated from a smear-ripened cheese.</title>
        <authorList>
            <consortium name="US DOE Joint Genome Institute (JGI-PGF)"/>
            <person name="Walter F."/>
            <person name="Albersmeier A."/>
            <person name="Kalinowski J."/>
            <person name="Ruckert C."/>
        </authorList>
    </citation>
    <scope>NUCLEOTIDE SEQUENCE</scope>
    <source>
        <strain evidence="2">JCM 4477</strain>
    </source>
</reference>
<dbReference type="EMBL" id="BNBI01000005">
    <property type="protein sequence ID" value="GHF00344.1"/>
    <property type="molecule type" value="Genomic_DNA"/>
</dbReference>
<feature type="compositionally biased region" description="Basic and acidic residues" evidence="1">
    <location>
        <begin position="24"/>
        <end position="49"/>
    </location>
</feature>
<dbReference type="RefSeq" id="WP_229910363.1">
    <property type="nucleotide sequence ID" value="NZ_BNBI01000005.1"/>
</dbReference>
<dbReference type="AlphaFoldDB" id="A0A919E1G6"/>
<gene>
    <name evidence="2" type="ORF">GCM10018772_26180</name>
</gene>
<feature type="compositionally biased region" description="Polar residues" evidence="1">
    <location>
        <begin position="53"/>
        <end position="66"/>
    </location>
</feature>
<evidence type="ECO:0000313" key="3">
    <source>
        <dbReference type="Proteomes" id="UP000630718"/>
    </source>
</evidence>
<reference evidence="2" key="2">
    <citation type="submission" date="2020-09" db="EMBL/GenBank/DDBJ databases">
        <authorList>
            <person name="Sun Q."/>
            <person name="Ohkuma M."/>
        </authorList>
    </citation>
    <scope>NUCLEOTIDE SEQUENCE</scope>
    <source>
        <strain evidence="2">JCM 4477</strain>
    </source>
</reference>
<keyword evidence="3" id="KW-1185">Reference proteome</keyword>
<organism evidence="2 3">
    <name type="scientific">Streptomyces fumanus</name>
    <dbReference type="NCBI Taxonomy" id="67302"/>
    <lineage>
        <taxon>Bacteria</taxon>
        <taxon>Bacillati</taxon>
        <taxon>Actinomycetota</taxon>
        <taxon>Actinomycetes</taxon>
        <taxon>Kitasatosporales</taxon>
        <taxon>Streptomycetaceae</taxon>
        <taxon>Streptomyces</taxon>
    </lineage>
</organism>
<accession>A0A919E1G6</accession>